<dbReference type="Proteomes" id="UP000050640">
    <property type="component" value="Unplaced"/>
</dbReference>
<proteinExistence type="predicted"/>
<keyword evidence="1" id="KW-1133">Transmembrane helix</keyword>
<keyword evidence="1" id="KW-0812">Transmembrane</keyword>
<feature type="transmembrane region" description="Helical" evidence="1">
    <location>
        <begin position="20"/>
        <end position="43"/>
    </location>
</feature>
<reference evidence="3" key="1">
    <citation type="submission" date="2017-02" db="UniProtKB">
        <authorList>
            <consortium name="WormBaseParasite"/>
        </authorList>
    </citation>
    <scope>IDENTIFICATION</scope>
</reference>
<dbReference type="WBParaSite" id="EEL_0000311001-mRNA-1">
    <property type="protein sequence ID" value="EEL_0000311001-mRNA-1"/>
    <property type="gene ID" value="EEL_0000311001"/>
</dbReference>
<evidence type="ECO:0000256" key="1">
    <source>
        <dbReference type="SAM" id="Phobius"/>
    </source>
</evidence>
<protein>
    <submittedName>
        <fullName evidence="3">MARVEL domain-containing protein</fullName>
    </submittedName>
</protein>
<dbReference type="AlphaFoldDB" id="A0A0R3RNP9"/>
<feature type="transmembrane region" description="Helical" evidence="1">
    <location>
        <begin position="55"/>
        <end position="77"/>
    </location>
</feature>
<name>A0A0R3RNP9_9BILA</name>
<keyword evidence="1" id="KW-0472">Membrane</keyword>
<evidence type="ECO:0000313" key="2">
    <source>
        <dbReference type="Proteomes" id="UP000050640"/>
    </source>
</evidence>
<sequence length="132" mass="14763">MEENLSPHSSGNGGSTGIFAMFGLTLSSATILCTFAQIGLTLASSLYMYTYLPYTVVNSILITLSVFCCGIAIVFLLTRAWERIFSSMYDSFFHGYLLSMVGLFYFITLYRLLIIFFIISIDNMYSSTSHSK</sequence>
<evidence type="ECO:0000313" key="3">
    <source>
        <dbReference type="WBParaSite" id="EEL_0000311001-mRNA-1"/>
    </source>
</evidence>
<accession>A0A0R3RNP9</accession>
<organism evidence="2 3">
    <name type="scientific">Elaeophora elaphi</name>
    <dbReference type="NCBI Taxonomy" id="1147741"/>
    <lineage>
        <taxon>Eukaryota</taxon>
        <taxon>Metazoa</taxon>
        <taxon>Ecdysozoa</taxon>
        <taxon>Nematoda</taxon>
        <taxon>Chromadorea</taxon>
        <taxon>Rhabditida</taxon>
        <taxon>Spirurina</taxon>
        <taxon>Spiruromorpha</taxon>
        <taxon>Filarioidea</taxon>
        <taxon>Onchocercidae</taxon>
        <taxon>Elaeophora</taxon>
    </lineage>
</organism>
<keyword evidence="2" id="KW-1185">Reference proteome</keyword>
<feature type="transmembrane region" description="Helical" evidence="1">
    <location>
        <begin position="97"/>
        <end position="119"/>
    </location>
</feature>